<dbReference type="RefSeq" id="WP_368653105.1">
    <property type="nucleotide sequence ID" value="NZ_CP162599.1"/>
</dbReference>
<feature type="DNA-binding region" description="H-T-H motif" evidence="3">
    <location>
        <begin position="33"/>
        <end position="52"/>
    </location>
</feature>
<evidence type="ECO:0000259" key="4">
    <source>
        <dbReference type="PROSITE" id="PS50977"/>
    </source>
</evidence>
<feature type="domain" description="HTH tetR-type" evidence="4">
    <location>
        <begin position="10"/>
        <end position="70"/>
    </location>
</feature>
<dbReference type="Pfam" id="PF00440">
    <property type="entry name" value="TetR_N"/>
    <property type="match status" value="1"/>
</dbReference>
<accession>A0AB39HJH2</accession>
<keyword evidence="1" id="KW-0678">Repressor</keyword>
<gene>
    <name evidence="5" type="ORF">AB4Y30_15630</name>
</gene>
<dbReference type="InterPro" id="IPR009057">
    <property type="entry name" value="Homeodomain-like_sf"/>
</dbReference>
<dbReference type="PROSITE" id="PS50977">
    <property type="entry name" value="HTH_TETR_2"/>
    <property type="match status" value="1"/>
</dbReference>
<dbReference type="InterPro" id="IPR050624">
    <property type="entry name" value="HTH-type_Tx_Regulator"/>
</dbReference>
<reference evidence="5" key="1">
    <citation type="submission" date="2024-07" db="EMBL/GenBank/DDBJ databases">
        <title>Halotolerant mesophilic bacterium Ornithinibacillus sp. 4-3, sp. nov., isolated from soil.</title>
        <authorList>
            <person name="Sidarenka A.V."/>
            <person name="Guliayeva D.E."/>
            <person name="Leanovich S.I."/>
            <person name="Hileuskaya K.S."/>
            <person name="Akhremchuk A.E."/>
            <person name="Sikolenko M.A."/>
            <person name="Valentovich L.N."/>
        </authorList>
    </citation>
    <scope>NUCLEOTIDE SEQUENCE</scope>
    <source>
        <strain evidence="5">4-3</strain>
    </source>
</reference>
<dbReference type="EMBL" id="CP162599">
    <property type="protein sequence ID" value="XDK32416.1"/>
    <property type="molecule type" value="Genomic_DNA"/>
</dbReference>
<dbReference type="GO" id="GO:0003677">
    <property type="term" value="F:DNA binding"/>
    <property type="evidence" value="ECO:0007669"/>
    <property type="project" value="UniProtKB-UniRule"/>
</dbReference>
<evidence type="ECO:0000256" key="1">
    <source>
        <dbReference type="ARBA" id="ARBA00022491"/>
    </source>
</evidence>
<evidence type="ECO:0000313" key="5">
    <source>
        <dbReference type="EMBL" id="XDK32416.1"/>
    </source>
</evidence>
<protein>
    <submittedName>
        <fullName evidence="5">TetR/AcrR family transcriptional regulator</fullName>
    </submittedName>
</protein>
<dbReference type="PANTHER" id="PTHR43479">
    <property type="entry name" value="ACREF/ENVCD OPERON REPRESSOR-RELATED"/>
    <property type="match status" value="1"/>
</dbReference>
<sequence length="215" mass="24811">MVIKKEQRAQETKNLILKAAGKLFSIKGYDAVTMREIAKEAGCSHTTIYLYFKDKEALLHQLAMPTLQKLYTQLSALLKSEEATSLDKLKNISHVYIIFGLENQNMYSVLINAKSSKVDEAQPELEINKLRIKLFEMLMEALQHCLSIPKGEQLLTYTRIFYYHLNGILTTYSYMHESLDTLLDRLTPTFDLSIEILIAGFRKNTEERSEYNESN</sequence>
<name>A0AB39HJH2_9BACI</name>
<dbReference type="AlphaFoldDB" id="A0AB39HJH2"/>
<evidence type="ECO:0000256" key="2">
    <source>
        <dbReference type="ARBA" id="ARBA00023125"/>
    </source>
</evidence>
<proteinExistence type="predicted"/>
<dbReference type="PRINTS" id="PR00455">
    <property type="entry name" value="HTHTETR"/>
</dbReference>
<dbReference type="PANTHER" id="PTHR43479:SF11">
    <property type="entry name" value="ACREF_ENVCD OPERON REPRESSOR-RELATED"/>
    <property type="match status" value="1"/>
</dbReference>
<dbReference type="InterPro" id="IPR001647">
    <property type="entry name" value="HTH_TetR"/>
</dbReference>
<evidence type="ECO:0000256" key="3">
    <source>
        <dbReference type="PROSITE-ProRule" id="PRU00335"/>
    </source>
</evidence>
<dbReference type="SUPFAM" id="SSF46689">
    <property type="entry name" value="Homeodomain-like"/>
    <property type="match status" value="1"/>
</dbReference>
<dbReference type="Gene3D" id="1.10.357.10">
    <property type="entry name" value="Tetracycline Repressor, domain 2"/>
    <property type="match status" value="1"/>
</dbReference>
<organism evidence="5">
    <name type="scientific">Ornithinibacillus sp. 4-3</name>
    <dbReference type="NCBI Taxonomy" id="3231488"/>
    <lineage>
        <taxon>Bacteria</taxon>
        <taxon>Bacillati</taxon>
        <taxon>Bacillota</taxon>
        <taxon>Bacilli</taxon>
        <taxon>Bacillales</taxon>
        <taxon>Bacillaceae</taxon>
        <taxon>Ornithinibacillus</taxon>
    </lineage>
</organism>
<keyword evidence="2 3" id="KW-0238">DNA-binding</keyword>